<keyword evidence="2 4" id="KW-0689">Ribosomal protein</keyword>
<dbReference type="GO" id="GO:0006412">
    <property type="term" value="P:translation"/>
    <property type="evidence" value="ECO:0007669"/>
    <property type="project" value="UniProtKB-UniRule"/>
</dbReference>
<dbReference type="NCBIfam" id="TIGR01071">
    <property type="entry name" value="rplO_bact"/>
    <property type="match status" value="1"/>
</dbReference>
<dbReference type="Proteomes" id="UP000034090">
    <property type="component" value="Unassembled WGS sequence"/>
</dbReference>
<comment type="caution">
    <text evidence="7">The sequence shown here is derived from an EMBL/GenBank/DDBJ whole genome shotgun (WGS) entry which is preliminary data.</text>
</comment>
<dbReference type="InterPro" id="IPR030878">
    <property type="entry name" value="Ribosomal_uL15"/>
</dbReference>
<dbReference type="PANTHER" id="PTHR12934">
    <property type="entry name" value="50S RIBOSOMAL PROTEIN L15"/>
    <property type="match status" value="1"/>
</dbReference>
<dbReference type="STRING" id="1618578.UV74_C0013G0508"/>
<dbReference type="InterPro" id="IPR021131">
    <property type="entry name" value="Ribosomal_uL15/eL18"/>
</dbReference>
<proteinExistence type="inferred from homology"/>
<dbReference type="PATRIC" id="fig|1618578.3.peg.863"/>
<comment type="subunit">
    <text evidence="4">Part of the 50S ribosomal subunit.</text>
</comment>
<feature type="compositionally biased region" description="Gly residues" evidence="5">
    <location>
        <begin position="17"/>
        <end position="32"/>
    </location>
</feature>
<evidence type="ECO:0000256" key="1">
    <source>
        <dbReference type="ARBA" id="ARBA00007320"/>
    </source>
</evidence>
<keyword evidence="4" id="KW-0699">rRNA-binding</keyword>
<dbReference type="GO" id="GO:0003735">
    <property type="term" value="F:structural constituent of ribosome"/>
    <property type="evidence" value="ECO:0007669"/>
    <property type="project" value="InterPro"/>
</dbReference>
<sequence length="145" mass="15792">MDKLPKVKERSSKRVGRGYGSGKGGHTSGRGQKGQKTRKKIPLLFEGIKVKKSLIKRLPLQRGKGKLKPQKKSIAMKIERLNVFKAGENITLEKLVKSGMVSRKRALLGVKIVDGGKLAKKLTIELPVTSAAARKIKKAGGTIVK</sequence>
<protein>
    <recommendedName>
        <fullName evidence="4">Large ribosomal subunit protein uL15</fullName>
    </recommendedName>
</protein>
<dbReference type="InterPro" id="IPR036227">
    <property type="entry name" value="Ribosomal_uL15/eL18_sf"/>
</dbReference>
<dbReference type="HAMAP" id="MF_01341">
    <property type="entry name" value="Ribosomal_uL15"/>
    <property type="match status" value="1"/>
</dbReference>
<organism evidence="7 8">
    <name type="scientific">Candidatus Woesebacteria bacterium GW2011_GWB1_43_14</name>
    <dbReference type="NCBI Taxonomy" id="1618578"/>
    <lineage>
        <taxon>Bacteria</taxon>
        <taxon>Candidatus Woeseibacteriota</taxon>
    </lineage>
</organism>
<dbReference type="Pfam" id="PF00828">
    <property type="entry name" value="Ribosomal_L27A"/>
    <property type="match status" value="1"/>
</dbReference>
<reference evidence="7 8" key="1">
    <citation type="journal article" date="2015" name="Nature">
        <title>rRNA introns, odd ribosomes, and small enigmatic genomes across a large radiation of phyla.</title>
        <authorList>
            <person name="Brown C.T."/>
            <person name="Hug L.A."/>
            <person name="Thomas B.C."/>
            <person name="Sharon I."/>
            <person name="Castelle C.J."/>
            <person name="Singh A."/>
            <person name="Wilkins M.J."/>
            <person name="Williams K.H."/>
            <person name="Banfield J.F."/>
        </authorList>
    </citation>
    <scope>NUCLEOTIDE SEQUENCE [LARGE SCALE GENOMIC DNA]</scope>
</reference>
<evidence type="ECO:0000256" key="4">
    <source>
        <dbReference type="HAMAP-Rule" id="MF_01341"/>
    </source>
</evidence>
<evidence type="ECO:0000256" key="5">
    <source>
        <dbReference type="SAM" id="MobiDB-lite"/>
    </source>
</evidence>
<evidence type="ECO:0000313" key="8">
    <source>
        <dbReference type="Proteomes" id="UP000034090"/>
    </source>
</evidence>
<accession>A0A0G1FQS1</accession>
<evidence type="ECO:0000259" key="6">
    <source>
        <dbReference type="Pfam" id="PF00828"/>
    </source>
</evidence>
<feature type="region of interest" description="Disordered" evidence="5">
    <location>
        <begin position="1"/>
        <end position="39"/>
    </location>
</feature>
<feature type="domain" description="Large ribosomal subunit protein uL15/eL18" evidence="6">
    <location>
        <begin position="78"/>
        <end position="144"/>
    </location>
</feature>
<keyword evidence="3 4" id="KW-0687">Ribonucleoprotein</keyword>
<dbReference type="EMBL" id="LCFQ01000013">
    <property type="protein sequence ID" value="KKS97386.1"/>
    <property type="molecule type" value="Genomic_DNA"/>
</dbReference>
<evidence type="ECO:0000313" key="7">
    <source>
        <dbReference type="EMBL" id="KKS97386.1"/>
    </source>
</evidence>
<comment type="similarity">
    <text evidence="1 4">Belongs to the universal ribosomal protein uL15 family.</text>
</comment>
<dbReference type="SUPFAM" id="SSF52080">
    <property type="entry name" value="Ribosomal proteins L15p and L18e"/>
    <property type="match status" value="1"/>
</dbReference>
<evidence type="ECO:0000256" key="3">
    <source>
        <dbReference type="ARBA" id="ARBA00023274"/>
    </source>
</evidence>
<gene>
    <name evidence="4" type="primary">rplO</name>
    <name evidence="7" type="ORF">UV74_C0013G0508</name>
</gene>
<comment type="function">
    <text evidence="4">Binds to the 23S rRNA.</text>
</comment>
<dbReference type="Gene3D" id="3.100.10.10">
    <property type="match status" value="1"/>
</dbReference>
<dbReference type="GO" id="GO:0015934">
    <property type="term" value="C:large ribosomal subunit"/>
    <property type="evidence" value="ECO:0007669"/>
    <property type="project" value="InterPro"/>
</dbReference>
<dbReference type="InterPro" id="IPR005749">
    <property type="entry name" value="Ribosomal_uL15_bac-type"/>
</dbReference>
<feature type="compositionally biased region" description="Basic and acidic residues" evidence="5">
    <location>
        <begin position="1"/>
        <end position="12"/>
    </location>
</feature>
<dbReference type="GO" id="GO:0019843">
    <property type="term" value="F:rRNA binding"/>
    <property type="evidence" value="ECO:0007669"/>
    <property type="project" value="UniProtKB-UniRule"/>
</dbReference>
<name>A0A0G1FQS1_9BACT</name>
<dbReference type="AlphaFoldDB" id="A0A0G1FQS1"/>
<evidence type="ECO:0000256" key="2">
    <source>
        <dbReference type="ARBA" id="ARBA00022980"/>
    </source>
</evidence>
<keyword evidence="4" id="KW-0694">RNA-binding</keyword>
<dbReference type="PANTHER" id="PTHR12934:SF11">
    <property type="entry name" value="LARGE RIBOSOMAL SUBUNIT PROTEIN UL15M"/>
    <property type="match status" value="1"/>
</dbReference>